<dbReference type="Proteomes" id="UP000525078">
    <property type="component" value="Unassembled WGS sequence"/>
</dbReference>
<gene>
    <name evidence="1" type="ORF">F8388_023570</name>
</gene>
<evidence type="ECO:0000313" key="1">
    <source>
        <dbReference type="EMBL" id="KAF4379553.1"/>
    </source>
</evidence>
<dbReference type="EMBL" id="JAATIP010000068">
    <property type="protein sequence ID" value="KAF4379553.1"/>
    <property type="molecule type" value="Genomic_DNA"/>
</dbReference>
<organism evidence="1 2">
    <name type="scientific">Cannabis sativa</name>
    <name type="common">Hemp</name>
    <name type="synonym">Marijuana</name>
    <dbReference type="NCBI Taxonomy" id="3483"/>
    <lineage>
        <taxon>Eukaryota</taxon>
        <taxon>Viridiplantae</taxon>
        <taxon>Streptophyta</taxon>
        <taxon>Embryophyta</taxon>
        <taxon>Tracheophyta</taxon>
        <taxon>Spermatophyta</taxon>
        <taxon>Magnoliopsida</taxon>
        <taxon>eudicotyledons</taxon>
        <taxon>Gunneridae</taxon>
        <taxon>Pentapetalae</taxon>
        <taxon>rosids</taxon>
        <taxon>fabids</taxon>
        <taxon>Rosales</taxon>
        <taxon>Cannabaceae</taxon>
        <taxon>Cannabis</taxon>
    </lineage>
</organism>
<protein>
    <submittedName>
        <fullName evidence="1">Uncharacterized protein</fullName>
    </submittedName>
</protein>
<reference evidence="1 2" key="1">
    <citation type="journal article" date="2020" name="bioRxiv">
        <title>Sequence and annotation of 42 cannabis genomes reveals extensive copy number variation in cannabinoid synthesis and pathogen resistance genes.</title>
        <authorList>
            <person name="Mckernan K.J."/>
            <person name="Helbert Y."/>
            <person name="Kane L.T."/>
            <person name="Ebling H."/>
            <person name="Zhang L."/>
            <person name="Liu B."/>
            <person name="Eaton Z."/>
            <person name="Mclaughlin S."/>
            <person name="Kingan S."/>
            <person name="Baybayan P."/>
            <person name="Concepcion G."/>
            <person name="Jordan M."/>
            <person name="Riva A."/>
            <person name="Barbazuk W."/>
            <person name="Harkins T."/>
        </authorList>
    </citation>
    <scope>NUCLEOTIDE SEQUENCE [LARGE SCALE GENOMIC DNA]</scope>
    <source>
        <strain evidence="2">cv. Jamaican Lion 4</strain>
        <tissue evidence="1">Leaf</tissue>
    </source>
</reference>
<comment type="caution">
    <text evidence="1">The sequence shown here is derived from an EMBL/GenBank/DDBJ whole genome shotgun (WGS) entry which is preliminary data.</text>
</comment>
<dbReference type="AlphaFoldDB" id="A0A7J6G9B5"/>
<sequence>MVMARVERETPSGQEGTLLRTTLSLSTSLVVAKHMLRYNIQVLFMRCGPENVMSSSVIKTSVKSYESLFLDSNSLQHRFRFRLYWTFELRTETEI</sequence>
<evidence type="ECO:0000313" key="2">
    <source>
        <dbReference type="Proteomes" id="UP000525078"/>
    </source>
</evidence>
<proteinExistence type="predicted"/>
<accession>A0A7J6G9B5</accession>
<name>A0A7J6G9B5_CANSA</name>